<feature type="domain" description="KilA-N" evidence="1">
    <location>
        <begin position="9"/>
        <end position="119"/>
    </location>
</feature>
<dbReference type="Proteomes" id="UP000004564">
    <property type="component" value="Chromosome"/>
</dbReference>
<evidence type="ECO:0000313" key="3">
    <source>
        <dbReference type="Proteomes" id="UP000004564"/>
    </source>
</evidence>
<reference evidence="2 3" key="1">
    <citation type="submission" date="2011-09" db="EMBL/GenBank/DDBJ databases">
        <authorList>
            <person name="McClelland M."/>
            <person name="Clifton S."/>
            <person name="Porwollik S."/>
            <person name="Cheng P."/>
            <person name="Wollam A."/>
            <person name="Wang C."/>
            <person name="Pepin K."/>
            <person name="Bhonagiri V."/>
            <person name="Fulton R."/>
            <person name="Fulton L.F."/>
            <person name="Delehaunty K."/>
            <person name="Fronick C."/>
            <person name="O'Laughlin M."/>
            <person name="Godfrey J."/>
            <person name="Waligorski J."/>
            <person name="Appelbaum E."/>
            <person name="Farmer C."/>
            <person name="Strong C."/>
            <person name="Tomlinson C."/>
            <person name="Hou S."/>
            <person name="Minx P."/>
            <person name="Warren W."/>
            <person name="Wilson R.K."/>
        </authorList>
    </citation>
    <scope>NUCLEOTIDE SEQUENCE [LARGE SCALE GENOMIC DNA]</scope>
    <source>
        <strain evidence="3">SARB 27</strain>
    </source>
</reference>
<dbReference type="InterPro" id="IPR017880">
    <property type="entry name" value="KilA_N"/>
</dbReference>
<name>A0A6C8GBV5_SALIN</name>
<gene>
    <name evidence="2" type="ORF">SEENIN0B_03416</name>
</gene>
<organism evidence="2 3">
    <name type="scientific">Salmonella enterica subsp. enterica serovar Infantis str. SARB27</name>
    <dbReference type="NCBI Taxonomy" id="596155"/>
    <lineage>
        <taxon>Bacteria</taxon>
        <taxon>Pseudomonadati</taxon>
        <taxon>Pseudomonadota</taxon>
        <taxon>Gammaproteobacteria</taxon>
        <taxon>Enterobacterales</taxon>
        <taxon>Enterobacteriaceae</taxon>
        <taxon>Salmonella</taxon>
    </lineage>
</organism>
<proteinExistence type="predicted"/>
<comment type="caution">
    <text evidence="2">The sequence shown here is derived from an EMBL/GenBank/DDBJ whole genome shotgun (WGS) entry which is preliminary data.</text>
</comment>
<dbReference type="PROSITE" id="PS51301">
    <property type="entry name" value="KILA_N"/>
    <property type="match status" value="1"/>
</dbReference>
<protein>
    <submittedName>
        <fullName evidence="2">KilA-N domain protein</fullName>
    </submittedName>
</protein>
<dbReference type="EMBL" id="AFYI01000002">
    <property type="protein sequence ID" value="EHB43500.1"/>
    <property type="molecule type" value="Genomic_DNA"/>
</dbReference>
<dbReference type="AlphaFoldDB" id="A0A6C8GBV5"/>
<dbReference type="InterPro" id="IPR018004">
    <property type="entry name" value="KilA/APSES_HTH"/>
</dbReference>
<evidence type="ECO:0000313" key="2">
    <source>
        <dbReference type="EMBL" id="EHB43500.1"/>
    </source>
</evidence>
<evidence type="ECO:0000259" key="1">
    <source>
        <dbReference type="PROSITE" id="PS51301"/>
    </source>
</evidence>
<dbReference type="Pfam" id="PF04383">
    <property type="entry name" value="KilA-N"/>
    <property type="match status" value="2"/>
</dbReference>
<dbReference type="SMART" id="SM01252">
    <property type="entry name" value="KilA-N"/>
    <property type="match status" value="2"/>
</dbReference>
<accession>A0A6C8GBV5</accession>
<sequence>MSDTESGEKIIMLTLSDGVSVAQDVKGRFCVNDLHVAAGGERRHEPANWLSLQQTKDLVSEILNTEISVFNSPAMKITPIESVRGRNGGTYVCRELVYAYAMWISPAFHLRVIRAFDAMASNVAPRTEAAPGLDASLEDTRFVVDAQGRFLLLPIYYAAGSLGRHRPVHWMTQPGTRAFFSRMQKRYDFPVCNVIERGLARGTYVARELVFEYAAWVDPSLMPAVKEAMRRKPMGIVEWEKIASRRLAQKIAAARPRKPTPPVLPAPPVRPVEPMSLQNIQLAGQIIEFMFDSLNINNDKAQEVIRDLNKMIN</sequence>